<evidence type="ECO:0000313" key="2">
    <source>
        <dbReference type="EMBL" id="GGY13969.1"/>
    </source>
</evidence>
<sequence length="96" mass="10587">MTKVLWAASPQMRPNITDCYDPYPLMTWAAGPKHPQIEGTRAKRTAKPEAPRPPAPTPPTPARSAVRQQRRGSDTGLTQATARHRHTDLARPACSH</sequence>
<evidence type="ECO:0000256" key="1">
    <source>
        <dbReference type="SAM" id="MobiDB-lite"/>
    </source>
</evidence>
<gene>
    <name evidence="2" type="ORF">GCM10010326_01620</name>
</gene>
<keyword evidence="3" id="KW-1185">Reference proteome</keyword>
<evidence type="ECO:0000313" key="3">
    <source>
        <dbReference type="Proteomes" id="UP000600946"/>
    </source>
</evidence>
<reference evidence="3" key="1">
    <citation type="journal article" date="2019" name="Int. J. Syst. Evol. Microbiol.">
        <title>The Global Catalogue of Microorganisms (GCM) 10K type strain sequencing project: providing services to taxonomists for standard genome sequencing and annotation.</title>
        <authorList>
            <consortium name="The Broad Institute Genomics Platform"/>
            <consortium name="The Broad Institute Genome Sequencing Center for Infectious Disease"/>
            <person name="Wu L."/>
            <person name="Ma J."/>
        </authorList>
    </citation>
    <scope>NUCLEOTIDE SEQUENCE [LARGE SCALE GENOMIC DNA]</scope>
    <source>
        <strain evidence="3">JCM 4594</strain>
    </source>
</reference>
<organism evidence="2 3">
    <name type="scientific">Streptomyces xanthochromogenes</name>
    <dbReference type="NCBI Taxonomy" id="67384"/>
    <lineage>
        <taxon>Bacteria</taxon>
        <taxon>Bacillati</taxon>
        <taxon>Actinomycetota</taxon>
        <taxon>Actinomycetes</taxon>
        <taxon>Kitasatosporales</taxon>
        <taxon>Streptomycetaceae</taxon>
        <taxon>Streptomyces</taxon>
    </lineage>
</organism>
<name>A0ABQ2ZH07_9ACTN</name>
<dbReference type="Proteomes" id="UP000600946">
    <property type="component" value="Unassembled WGS sequence"/>
</dbReference>
<proteinExistence type="predicted"/>
<comment type="caution">
    <text evidence="2">The sequence shown here is derived from an EMBL/GenBank/DDBJ whole genome shotgun (WGS) entry which is preliminary data.</text>
</comment>
<accession>A0ABQ2ZH07</accession>
<dbReference type="EMBL" id="BMUU01000001">
    <property type="protein sequence ID" value="GGY13969.1"/>
    <property type="molecule type" value="Genomic_DNA"/>
</dbReference>
<feature type="compositionally biased region" description="Pro residues" evidence="1">
    <location>
        <begin position="51"/>
        <end position="61"/>
    </location>
</feature>
<feature type="region of interest" description="Disordered" evidence="1">
    <location>
        <begin position="27"/>
        <end position="96"/>
    </location>
</feature>
<protein>
    <submittedName>
        <fullName evidence="2">Uncharacterized protein</fullName>
    </submittedName>
</protein>